<evidence type="ECO:0000313" key="1">
    <source>
        <dbReference type="EMBL" id="MBI0313040.1"/>
    </source>
</evidence>
<organism evidence="1 2">
    <name type="scientific">Streptomyces javensis</name>
    <dbReference type="NCBI Taxonomy" id="114698"/>
    <lineage>
        <taxon>Bacteria</taxon>
        <taxon>Bacillati</taxon>
        <taxon>Actinomycetota</taxon>
        <taxon>Actinomycetes</taxon>
        <taxon>Kitasatosporales</taxon>
        <taxon>Streptomycetaceae</taxon>
        <taxon>Streptomyces</taxon>
        <taxon>Streptomyces violaceusniger group</taxon>
    </lineage>
</organism>
<protein>
    <submittedName>
        <fullName evidence="1">Uncharacterized protein</fullName>
    </submittedName>
</protein>
<dbReference type="RefSeq" id="WP_198276234.1">
    <property type="nucleotide sequence ID" value="NZ_BAAAIF010000018.1"/>
</dbReference>
<accession>A0ABS0R6M1</accession>
<sequence length="113" mass="13083">MSCNRDNVTWQAPDGTWSIGFWRFEYTLDPEHKDFDHEWSTEYYDDAFWFCSTGHYSPEAAMDAYRKEEPNPVTTYIVRPWTDAGAEKAIARYEALAAKFKAENGPNTSIPCP</sequence>
<gene>
    <name evidence="1" type="ORF">JBF12_08550</name>
</gene>
<comment type="caution">
    <text evidence="1">The sequence shown here is derived from an EMBL/GenBank/DDBJ whole genome shotgun (WGS) entry which is preliminary data.</text>
</comment>
<keyword evidence="2" id="KW-1185">Reference proteome</keyword>
<dbReference type="EMBL" id="JAEEAQ010000052">
    <property type="protein sequence ID" value="MBI0313040.1"/>
    <property type="molecule type" value="Genomic_DNA"/>
</dbReference>
<evidence type="ECO:0000313" key="2">
    <source>
        <dbReference type="Proteomes" id="UP000638849"/>
    </source>
</evidence>
<reference evidence="1 2" key="1">
    <citation type="submission" date="2020-12" db="EMBL/GenBank/DDBJ databases">
        <authorList>
            <person name="Kusuma A.B."/>
            <person name="Nouioui I."/>
            <person name="Goodfellow M."/>
        </authorList>
    </citation>
    <scope>NUCLEOTIDE SEQUENCE [LARGE SCALE GENOMIC DNA]</scope>
    <source>
        <strain evidence="1 2">DSM 41764</strain>
    </source>
</reference>
<proteinExistence type="predicted"/>
<name>A0ABS0R6M1_9ACTN</name>
<dbReference type="Proteomes" id="UP000638849">
    <property type="component" value="Unassembled WGS sequence"/>
</dbReference>